<dbReference type="RefSeq" id="WP_153360322.1">
    <property type="nucleotide sequence ID" value="NZ_JAYKOO010000004.1"/>
</dbReference>
<dbReference type="SUPFAM" id="SSF56091">
    <property type="entry name" value="DNA ligase/mRNA capping enzyme, catalytic domain"/>
    <property type="match status" value="1"/>
</dbReference>
<protein>
    <recommendedName>
        <fullName evidence="1">RNA ligase domain-containing protein</fullName>
    </recommendedName>
</protein>
<evidence type="ECO:0000259" key="1">
    <source>
        <dbReference type="Pfam" id="PF09414"/>
    </source>
</evidence>
<feature type="domain" description="RNA ligase" evidence="1">
    <location>
        <begin position="51"/>
        <end position="215"/>
    </location>
</feature>
<sequence>MTDTKPSKPLGIKGYGSTPHLVGSRVGPADYTLPPEQSRLFTTGPARRGDRFIVTEKVDGSCVAIARLDGQIHALNRAGYPAWSSPYPLHLAFERWVAQRQSRFLDLLQEGERVVGEWLHTATGTRYDIDDPEHLFVAFAIMLKHRRTAYDEFSMRADKAALPRAHVLHDGGPLTVEAMLETLGNKGFHGALDGTEGAVWIHENDGTFSAIAKYVKHDKVDGRYLSSNNGGLDIINYSGPVI</sequence>
<gene>
    <name evidence="2" type="ORF">GAO09_28870</name>
</gene>
<proteinExistence type="predicted"/>
<evidence type="ECO:0000313" key="2">
    <source>
        <dbReference type="EMBL" id="MQY50047.1"/>
    </source>
</evidence>
<accession>A0A6A8AJI8</accession>
<dbReference type="EMBL" id="WIXI01000051">
    <property type="protein sequence ID" value="MQY50047.1"/>
    <property type="molecule type" value="Genomic_DNA"/>
</dbReference>
<name>A0A6A8AJI8_9HYPH</name>
<keyword evidence="3" id="KW-1185">Reference proteome</keyword>
<evidence type="ECO:0000313" key="3">
    <source>
        <dbReference type="Proteomes" id="UP000435138"/>
    </source>
</evidence>
<comment type="caution">
    <text evidence="2">The sequence shown here is derived from an EMBL/GenBank/DDBJ whole genome shotgun (WGS) entry which is preliminary data.</text>
</comment>
<reference evidence="2 3" key="1">
    <citation type="submission" date="2019-11" db="EMBL/GenBank/DDBJ databases">
        <title>Genome analysis of Rhizobacterium cereale a novel genus and species isolated from maize roots in North Spain.</title>
        <authorList>
            <person name="Menendez E."/>
            <person name="Flores-Felix J.D."/>
            <person name="Ramirez-Bahena M.-H."/>
            <person name="Igual J.M."/>
            <person name="Garcia-Fraile P."/>
            <person name="Peix A."/>
            <person name="Velazquez E."/>
        </authorList>
    </citation>
    <scope>NUCLEOTIDE SEQUENCE [LARGE SCALE GENOMIC DNA]</scope>
    <source>
        <strain evidence="2 3">RZME27</strain>
    </source>
</reference>
<organism evidence="2 3">
    <name type="scientific">Endobacterium cereale</name>
    <dbReference type="NCBI Taxonomy" id="2663029"/>
    <lineage>
        <taxon>Bacteria</taxon>
        <taxon>Pseudomonadati</taxon>
        <taxon>Pseudomonadota</taxon>
        <taxon>Alphaproteobacteria</taxon>
        <taxon>Hyphomicrobiales</taxon>
        <taxon>Rhizobiaceae</taxon>
        <taxon>Endobacterium</taxon>
    </lineage>
</organism>
<dbReference type="Gene3D" id="3.30.470.30">
    <property type="entry name" value="DNA ligase/mRNA capping enzyme"/>
    <property type="match status" value="1"/>
</dbReference>
<dbReference type="Proteomes" id="UP000435138">
    <property type="component" value="Unassembled WGS sequence"/>
</dbReference>
<dbReference type="Pfam" id="PF09414">
    <property type="entry name" value="RNA_ligase"/>
    <property type="match status" value="1"/>
</dbReference>
<dbReference type="AlphaFoldDB" id="A0A6A8AJI8"/>
<dbReference type="InterPro" id="IPR021122">
    <property type="entry name" value="RNA_ligase_dom_REL/Rnl2"/>
</dbReference>